<evidence type="ECO:0000256" key="1">
    <source>
        <dbReference type="SAM" id="MobiDB-lite"/>
    </source>
</evidence>
<dbReference type="EMBL" id="JAHRIP010092495">
    <property type="protein sequence ID" value="MEQ2317086.1"/>
    <property type="molecule type" value="Genomic_DNA"/>
</dbReference>
<comment type="caution">
    <text evidence="2">The sequence shown here is derived from an EMBL/GenBank/DDBJ whole genome shotgun (WGS) entry which is preliminary data.</text>
</comment>
<accession>A0ABV1AHE7</accession>
<sequence length="118" mass="13139">MICDKTCELCCYAYSFISLQCKFSGNGFYLKKKSFNPELIFLLLPESLHGISRFIKASQMSFSSRCFLQVFQSIQAVLRAAMSSLMLSSENLRLNKVSGHRGPLTFSESVGEQGSSSV</sequence>
<evidence type="ECO:0000313" key="2">
    <source>
        <dbReference type="EMBL" id="MEQ2317086.1"/>
    </source>
</evidence>
<name>A0ABV1AHE7_9TELE</name>
<reference evidence="2 3" key="1">
    <citation type="submission" date="2021-06" db="EMBL/GenBank/DDBJ databases">
        <authorList>
            <person name="Palmer J.M."/>
        </authorList>
    </citation>
    <scope>NUCLEOTIDE SEQUENCE [LARGE SCALE GENOMIC DNA]</scope>
    <source>
        <strain evidence="2 3">AS_MEX2019</strain>
        <tissue evidence="2">Muscle</tissue>
    </source>
</reference>
<evidence type="ECO:0000313" key="3">
    <source>
        <dbReference type="Proteomes" id="UP001469553"/>
    </source>
</evidence>
<protein>
    <submittedName>
        <fullName evidence="2">Uncharacterized protein</fullName>
    </submittedName>
</protein>
<feature type="compositionally biased region" description="Low complexity" evidence="1">
    <location>
        <begin position="107"/>
        <end position="118"/>
    </location>
</feature>
<organism evidence="2 3">
    <name type="scientific">Ameca splendens</name>
    <dbReference type="NCBI Taxonomy" id="208324"/>
    <lineage>
        <taxon>Eukaryota</taxon>
        <taxon>Metazoa</taxon>
        <taxon>Chordata</taxon>
        <taxon>Craniata</taxon>
        <taxon>Vertebrata</taxon>
        <taxon>Euteleostomi</taxon>
        <taxon>Actinopterygii</taxon>
        <taxon>Neopterygii</taxon>
        <taxon>Teleostei</taxon>
        <taxon>Neoteleostei</taxon>
        <taxon>Acanthomorphata</taxon>
        <taxon>Ovalentaria</taxon>
        <taxon>Atherinomorphae</taxon>
        <taxon>Cyprinodontiformes</taxon>
        <taxon>Goodeidae</taxon>
        <taxon>Ameca</taxon>
    </lineage>
</organism>
<dbReference type="Proteomes" id="UP001469553">
    <property type="component" value="Unassembled WGS sequence"/>
</dbReference>
<keyword evidence="3" id="KW-1185">Reference proteome</keyword>
<proteinExistence type="predicted"/>
<gene>
    <name evidence="2" type="ORF">AMECASPLE_039154</name>
</gene>
<feature type="region of interest" description="Disordered" evidence="1">
    <location>
        <begin position="97"/>
        <end position="118"/>
    </location>
</feature>